<feature type="domain" description="DUF58" evidence="3">
    <location>
        <begin position="226"/>
        <end position="403"/>
    </location>
</feature>
<feature type="compositionally biased region" description="Basic and acidic residues" evidence="1">
    <location>
        <begin position="16"/>
        <end position="25"/>
    </location>
</feature>
<reference evidence="4 5" key="1">
    <citation type="submission" date="2019-06" db="EMBL/GenBank/DDBJ databases">
        <title>Draft genome sequence of Miniimonas arenae KCTC 19750T isolated from sea sand.</title>
        <authorList>
            <person name="Park S.-J."/>
        </authorList>
    </citation>
    <scope>NUCLEOTIDE SEQUENCE [LARGE SCALE GENOMIC DNA]</scope>
    <source>
        <strain evidence="4 5">KCTC 19750</strain>
    </source>
</reference>
<evidence type="ECO:0000313" key="5">
    <source>
        <dbReference type="Proteomes" id="UP000313849"/>
    </source>
</evidence>
<evidence type="ECO:0000259" key="3">
    <source>
        <dbReference type="Pfam" id="PF01882"/>
    </source>
</evidence>
<sequence length="445" mass="46856">MIGPTGPTWPTSPRDPLGRPPERVAPRGRPVGLLPEDGRARRRAVTTRSGVAVAVVALVLVLAGVALARPDLVVVAAPLVLAAAMRARGWRPDPTPPRTEAVGQPEPGRHVTAVTLAAGERGAVRVRAVVPGYQEARALAVPGEVEVAIESARTGVLPPLRVDWAEVTPDGAQESEPGTVTAPALVVEPVAAPTAALPVPAHLVGLTGTHRSRRRGEGEDLHDIAPFAPGDRLRSVDWRVTARRGTTDPRLGTRLWVRRRYADAEAVAVVVLDSRDDVGPDVRTWAGGTAVLPTQATSLDVARQAAASYARAYVEAGDRVAFTDLAARGLPVPPGAGRRHLRRVVQAISTSAPLGEPAPLVRAPRVTSGALVVVVSTFLDDDAAAAARGWAQQGHPVVAVDVLPDLALHRLSPEELLAARVVLVQRDARLADLRGSGVELRRWLP</sequence>
<feature type="transmembrane region" description="Helical" evidence="2">
    <location>
        <begin position="49"/>
        <end position="68"/>
    </location>
</feature>
<dbReference type="AlphaFoldDB" id="A0A5C5BDC9"/>
<proteinExistence type="predicted"/>
<dbReference type="PANTHER" id="PTHR33608:SF14">
    <property type="entry name" value="POSSIBLE CONSERVED SECRETED PROTEIN"/>
    <property type="match status" value="1"/>
</dbReference>
<evidence type="ECO:0000256" key="1">
    <source>
        <dbReference type="SAM" id="MobiDB-lite"/>
    </source>
</evidence>
<dbReference type="InterPro" id="IPR002881">
    <property type="entry name" value="DUF58"/>
</dbReference>
<evidence type="ECO:0000256" key="2">
    <source>
        <dbReference type="SAM" id="Phobius"/>
    </source>
</evidence>
<feature type="region of interest" description="Disordered" evidence="1">
    <location>
        <begin position="1"/>
        <end position="40"/>
    </location>
</feature>
<dbReference type="PANTHER" id="PTHR33608">
    <property type="entry name" value="BLL2464 PROTEIN"/>
    <property type="match status" value="1"/>
</dbReference>
<dbReference type="RefSeq" id="WP_139986435.1">
    <property type="nucleotide sequence ID" value="NZ_VENP01000015.1"/>
</dbReference>
<dbReference type="Proteomes" id="UP000313849">
    <property type="component" value="Unassembled WGS sequence"/>
</dbReference>
<name>A0A5C5BDC9_9MICO</name>
<accession>A0A5C5BDC9</accession>
<organism evidence="4 5">
    <name type="scientific">Miniimonas arenae</name>
    <dbReference type="NCBI Taxonomy" id="676201"/>
    <lineage>
        <taxon>Bacteria</taxon>
        <taxon>Bacillati</taxon>
        <taxon>Actinomycetota</taxon>
        <taxon>Actinomycetes</taxon>
        <taxon>Micrococcales</taxon>
        <taxon>Beutenbergiaceae</taxon>
        <taxon>Miniimonas</taxon>
    </lineage>
</organism>
<keyword evidence="5" id="KW-1185">Reference proteome</keyword>
<dbReference type="OrthoDB" id="9776116at2"/>
<dbReference type="Pfam" id="PF01882">
    <property type="entry name" value="DUF58"/>
    <property type="match status" value="1"/>
</dbReference>
<protein>
    <submittedName>
        <fullName evidence="4">DUF58 domain-containing protein</fullName>
    </submittedName>
</protein>
<keyword evidence="2" id="KW-1133">Transmembrane helix</keyword>
<keyword evidence="2" id="KW-0472">Membrane</keyword>
<gene>
    <name evidence="4" type="ORF">FH969_05665</name>
</gene>
<dbReference type="EMBL" id="VENP01000015">
    <property type="protein sequence ID" value="TNU75784.1"/>
    <property type="molecule type" value="Genomic_DNA"/>
</dbReference>
<keyword evidence="2" id="KW-0812">Transmembrane</keyword>
<evidence type="ECO:0000313" key="4">
    <source>
        <dbReference type="EMBL" id="TNU75784.1"/>
    </source>
</evidence>
<comment type="caution">
    <text evidence="4">The sequence shown here is derived from an EMBL/GenBank/DDBJ whole genome shotgun (WGS) entry which is preliminary data.</text>
</comment>